<feature type="transmembrane region" description="Helical" evidence="1">
    <location>
        <begin position="341"/>
        <end position="357"/>
    </location>
</feature>
<sequence length="583" mass="63133">MLGILVFALCARVLQLSQRTLYWDDLVIPAHFSPLSLTGEHSLFRLYDGHLMPASALVQVLVHNAAPLAWWLPALIIVALTLASALAWIPVVRLLLPHHPHTQSLTFAALVFSPFLMDAAGWWSAALNAYAWQLCAAGMLWALLVPPSPRAASPATTRTSTRATTRRWLLPLLILLAGLLFTEKCLTIVPLIAAVLLLRRTPRAQLLPLGPACALWAGWIALYATLSHTAEHYAHPSGLMAALPDALTQAILTGTLGGPWGWERWTPAKAYAATPFILSALSVIAILAALFLLLRRSPHPRRTLCALGISLAYLATLLWLLHSTRDSEHTSGVLLRSMHYYADWWTATIILLAATSARPASNIKNNVRTAIITTLLIVSSTLSLATWTWAWKDDPTRDYLANLRASIREHPQPMLQQQAPLNILLPVLHPYNLIGNITGHGSTDATDRPTMIDDHGRLTEGRVGGFSRTSPGNEPGCGTRIYAGHSGFIHIDNDLPFGEWTWELNAAATHPHTTVTLTTPNGLETLSDAEARASHASIGTELATQWVRVSGGGGLIRIDVHNPAPDASVCIGAGAVGPLILAE</sequence>
<name>A0ABQ6VL21_9CORY</name>
<feature type="transmembrane region" description="Helical" evidence="1">
    <location>
        <begin position="168"/>
        <end position="198"/>
    </location>
</feature>
<reference evidence="2 3" key="1">
    <citation type="submission" date="2019-10" db="EMBL/GenBank/DDBJ databases">
        <title>Corynebacterium sp novel species isolated from the respiratory tract of Marmot.</title>
        <authorList>
            <person name="Zhang G."/>
        </authorList>
    </citation>
    <scope>NUCLEOTIDE SEQUENCE [LARGE SCALE GENOMIC DNA]</scope>
    <source>
        <strain evidence="2 3">336</strain>
    </source>
</reference>
<evidence type="ECO:0000313" key="2">
    <source>
        <dbReference type="EMBL" id="KAB3523156.1"/>
    </source>
</evidence>
<evidence type="ECO:0000313" key="3">
    <source>
        <dbReference type="Proteomes" id="UP000436181"/>
    </source>
</evidence>
<accession>A0ABQ6VL21</accession>
<feature type="transmembrane region" description="Helical" evidence="1">
    <location>
        <begin position="304"/>
        <end position="321"/>
    </location>
</feature>
<proteinExistence type="predicted"/>
<keyword evidence="1" id="KW-1133">Transmembrane helix</keyword>
<feature type="transmembrane region" description="Helical" evidence="1">
    <location>
        <begin position="238"/>
        <end position="258"/>
    </location>
</feature>
<dbReference type="Proteomes" id="UP000436181">
    <property type="component" value="Unassembled WGS sequence"/>
</dbReference>
<feature type="transmembrane region" description="Helical" evidence="1">
    <location>
        <begin position="104"/>
        <end position="123"/>
    </location>
</feature>
<feature type="transmembrane region" description="Helical" evidence="1">
    <location>
        <begin position="369"/>
        <end position="391"/>
    </location>
</feature>
<feature type="transmembrane region" description="Helical" evidence="1">
    <location>
        <begin position="129"/>
        <end position="147"/>
    </location>
</feature>
<feature type="transmembrane region" description="Helical" evidence="1">
    <location>
        <begin position="270"/>
        <end position="292"/>
    </location>
</feature>
<feature type="transmembrane region" description="Helical" evidence="1">
    <location>
        <begin position="204"/>
        <end position="226"/>
    </location>
</feature>
<protein>
    <recommendedName>
        <fullName evidence="4">Transmembrane protein</fullName>
    </recommendedName>
</protein>
<gene>
    <name evidence="2" type="ORF">F8377_03140</name>
</gene>
<evidence type="ECO:0008006" key="4">
    <source>
        <dbReference type="Google" id="ProtNLM"/>
    </source>
</evidence>
<dbReference type="EMBL" id="WBZJ01000001">
    <property type="protein sequence ID" value="KAB3523156.1"/>
    <property type="molecule type" value="Genomic_DNA"/>
</dbReference>
<comment type="caution">
    <text evidence="2">The sequence shown here is derived from an EMBL/GenBank/DDBJ whole genome shotgun (WGS) entry which is preliminary data.</text>
</comment>
<keyword evidence="1" id="KW-0812">Transmembrane</keyword>
<feature type="transmembrane region" description="Helical" evidence="1">
    <location>
        <begin position="70"/>
        <end position="92"/>
    </location>
</feature>
<evidence type="ECO:0000256" key="1">
    <source>
        <dbReference type="SAM" id="Phobius"/>
    </source>
</evidence>
<organism evidence="2 3">
    <name type="scientific">Corynebacterium zhongnanshanii</name>
    <dbReference type="NCBI Taxonomy" id="2768834"/>
    <lineage>
        <taxon>Bacteria</taxon>
        <taxon>Bacillati</taxon>
        <taxon>Actinomycetota</taxon>
        <taxon>Actinomycetes</taxon>
        <taxon>Mycobacteriales</taxon>
        <taxon>Corynebacteriaceae</taxon>
        <taxon>Corynebacterium</taxon>
    </lineage>
</organism>
<dbReference type="RefSeq" id="WP_151843934.1">
    <property type="nucleotide sequence ID" value="NZ_WBZJ01000001.1"/>
</dbReference>
<keyword evidence="3" id="KW-1185">Reference proteome</keyword>
<keyword evidence="1" id="KW-0472">Membrane</keyword>